<dbReference type="SMART" id="SM00382">
    <property type="entry name" value="AAA"/>
    <property type="match status" value="1"/>
</dbReference>
<evidence type="ECO:0000259" key="3">
    <source>
        <dbReference type="SMART" id="SM00382"/>
    </source>
</evidence>
<dbReference type="Gene3D" id="3.40.50.300">
    <property type="entry name" value="P-loop containing nucleotide triphosphate hydrolases"/>
    <property type="match status" value="1"/>
</dbReference>
<dbReference type="InterPro" id="IPR027417">
    <property type="entry name" value="P-loop_NTPase"/>
</dbReference>
<dbReference type="InterPro" id="IPR049052">
    <property type="entry name" value="nSTAND1"/>
</dbReference>
<evidence type="ECO:0000313" key="4">
    <source>
        <dbReference type="EMBL" id="GAA5529450.1"/>
    </source>
</evidence>
<proteinExistence type="predicted"/>
<keyword evidence="2" id="KW-0472">Membrane</keyword>
<reference evidence="4 5" key="1">
    <citation type="submission" date="2024-02" db="EMBL/GenBank/DDBJ databases">
        <title>Herpetosiphon gulosus NBRC 112829.</title>
        <authorList>
            <person name="Ichikawa N."/>
            <person name="Katano-Makiyama Y."/>
            <person name="Hidaka K."/>
        </authorList>
    </citation>
    <scope>NUCLEOTIDE SEQUENCE [LARGE SCALE GENOMIC DNA]</scope>
    <source>
        <strain evidence="4 5">NBRC 112829</strain>
    </source>
</reference>
<keyword evidence="2" id="KW-1133">Transmembrane helix</keyword>
<feature type="compositionally biased region" description="Basic and acidic residues" evidence="1">
    <location>
        <begin position="274"/>
        <end position="286"/>
    </location>
</feature>
<dbReference type="Pfam" id="PF20703">
    <property type="entry name" value="nSTAND1"/>
    <property type="match status" value="1"/>
</dbReference>
<evidence type="ECO:0000256" key="2">
    <source>
        <dbReference type="SAM" id="Phobius"/>
    </source>
</evidence>
<keyword evidence="2" id="KW-0812">Transmembrane</keyword>
<feature type="transmembrane region" description="Helical" evidence="2">
    <location>
        <begin position="293"/>
        <end position="310"/>
    </location>
</feature>
<accession>A0ABP9X4N2</accession>
<evidence type="ECO:0000313" key="5">
    <source>
        <dbReference type="Proteomes" id="UP001428290"/>
    </source>
</evidence>
<evidence type="ECO:0000256" key="1">
    <source>
        <dbReference type="SAM" id="MobiDB-lite"/>
    </source>
</evidence>
<feature type="transmembrane region" description="Helical" evidence="2">
    <location>
        <begin position="316"/>
        <end position="334"/>
    </location>
</feature>
<feature type="domain" description="AAA+ ATPase" evidence="3">
    <location>
        <begin position="33"/>
        <end position="168"/>
    </location>
</feature>
<dbReference type="SUPFAM" id="SSF52540">
    <property type="entry name" value="P-loop containing nucleoside triphosphate hydrolases"/>
    <property type="match status" value="1"/>
</dbReference>
<sequence>MTQPYFSTTPIHDPRDFVGREREIVQINEALAAGRSCAVIGPSGSGKTSLLHHIGQAVAMVLDEPPQVVFLSLARVNEARDLYSPMLRALRANGDDELSLTQAFHEATTPPMLLLLDDLESAGMGWIGVVRSALRGWVNEGFLQIVAASSQPLDRIATDLQSTLSQITLAPMPEREVRSLITTLTQGANLNPDPITISQVIKLAGGYPAAIKLALELWAHSQATTQFDWQQLFRERQQAAHAGSSVAGYSTAIESEALPTTVKQHPMQPSKPAAKPEEPQRPRSYKADDPSEFLIMLILLSLAVLVGYLVGSWLGWLVGGLILGIWVGLAHAMVRWRGNGALSHIYVRATRWLPVVGRFAPK</sequence>
<dbReference type="PANTHER" id="PTHR34301:SF8">
    <property type="entry name" value="ATPASE DOMAIN-CONTAINING PROTEIN"/>
    <property type="match status" value="1"/>
</dbReference>
<dbReference type="EMBL" id="BAABRU010000011">
    <property type="protein sequence ID" value="GAA5529450.1"/>
    <property type="molecule type" value="Genomic_DNA"/>
</dbReference>
<protein>
    <recommendedName>
        <fullName evidence="3">AAA+ ATPase domain-containing protein</fullName>
    </recommendedName>
</protein>
<feature type="region of interest" description="Disordered" evidence="1">
    <location>
        <begin position="261"/>
        <end position="286"/>
    </location>
</feature>
<gene>
    <name evidence="4" type="ORF">Hgul01_03260</name>
</gene>
<dbReference type="RefSeq" id="WP_345723068.1">
    <property type="nucleotide sequence ID" value="NZ_BAABRU010000011.1"/>
</dbReference>
<organism evidence="4 5">
    <name type="scientific">Herpetosiphon gulosus</name>
    <dbReference type="NCBI Taxonomy" id="1973496"/>
    <lineage>
        <taxon>Bacteria</taxon>
        <taxon>Bacillati</taxon>
        <taxon>Chloroflexota</taxon>
        <taxon>Chloroflexia</taxon>
        <taxon>Herpetosiphonales</taxon>
        <taxon>Herpetosiphonaceae</taxon>
        <taxon>Herpetosiphon</taxon>
    </lineage>
</organism>
<name>A0ABP9X4N2_9CHLR</name>
<dbReference type="PANTHER" id="PTHR34301">
    <property type="entry name" value="DNA-BINDING PROTEIN-RELATED"/>
    <property type="match status" value="1"/>
</dbReference>
<keyword evidence="5" id="KW-1185">Reference proteome</keyword>
<comment type="caution">
    <text evidence="4">The sequence shown here is derived from an EMBL/GenBank/DDBJ whole genome shotgun (WGS) entry which is preliminary data.</text>
</comment>
<dbReference type="InterPro" id="IPR003593">
    <property type="entry name" value="AAA+_ATPase"/>
</dbReference>
<dbReference type="Proteomes" id="UP001428290">
    <property type="component" value="Unassembled WGS sequence"/>
</dbReference>